<dbReference type="EMBL" id="JBHULT010000009">
    <property type="protein sequence ID" value="MFD2518297.1"/>
    <property type="molecule type" value="Genomic_DNA"/>
</dbReference>
<reference evidence="2" key="1">
    <citation type="journal article" date="2019" name="Int. J. Syst. Evol. Microbiol.">
        <title>The Global Catalogue of Microorganisms (GCM) 10K type strain sequencing project: providing services to taxonomists for standard genome sequencing and annotation.</title>
        <authorList>
            <consortium name="The Broad Institute Genomics Platform"/>
            <consortium name="The Broad Institute Genome Sequencing Center for Infectious Disease"/>
            <person name="Wu L."/>
            <person name="Ma J."/>
        </authorList>
    </citation>
    <scope>NUCLEOTIDE SEQUENCE [LARGE SCALE GENOMIC DNA]</scope>
    <source>
        <strain evidence="2">KCTC 42585</strain>
    </source>
</reference>
<sequence length="48" mass="5827">MTLTQIYDRIENLLEEIKKNPEDQDHLFRCETEIASLEQLREDMEENC</sequence>
<proteinExistence type="predicted"/>
<gene>
    <name evidence="1" type="ORF">ACFSTG_10365</name>
</gene>
<organism evidence="1 2">
    <name type="scientific">Salinimicrobium flavum</name>
    <dbReference type="NCBI Taxonomy" id="1737065"/>
    <lineage>
        <taxon>Bacteria</taxon>
        <taxon>Pseudomonadati</taxon>
        <taxon>Bacteroidota</taxon>
        <taxon>Flavobacteriia</taxon>
        <taxon>Flavobacteriales</taxon>
        <taxon>Flavobacteriaceae</taxon>
        <taxon>Salinimicrobium</taxon>
    </lineage>
</organism>
<dbReference type="RefSeq" id="WP_380752149.1">
    <property type="nucleotide sequence ID" value="NZ_JBHULT010000009.1"/>
</dbReference>
<comment type="caution">
    <text evidence="1">The sequence shown here is derived from an EMBL/GenBank/DDBJ whole genome shotgun (WGS) entry which is preliminary data.</text>
</comment>
<keyword evidence="2" id="KW-1185">Reference proteome</keyword>
<dbReference type="Proteomes" id="UP001597468">
    <property type="component" value="Unassembled WGS sequence"/>
</dbReference>
<accession>A0ABW5IZ33</accession>
<protein>
    <submittedName>
        <fullName evidence="1">Uncharacterized protein</fullName>
    </submittedName>
</protein>
<evidence type="ECO:0000313" key="1">
    <source>
        <dbReference type="EMBL" id="MFD2518297.1"/>
    </source>
</evidence>
<name>A0ABW5IZ33_9FLAO</name>
<evidence type="ECO:0000313" key="2">
    <source>
        <dbReference type="Proteomes" id="UP001597468"/>
    </source>
</evidence>